<keyword evidence="1" id="KW-1133">Transmembrane helix</keyword>
<evidence type="ECO:0000313" key="2">
    <source>
        <dbReference type="EMBL" id="OGY21882.1"/>
    </source>
</evidence>
<accession>A0A1G1W2J5</accession>
<gene>
    <name evidence="2" type="ORF">A2113_00970</name>
</gene>
<dbReference type="EMBL" id="MHCN01000010">
    <property type="protein sequence ID" value="OGY21882.1"/>
    <property type="molecule type" value="Genomic_DNA"/>
</dbReference>
<keyword evidence="1" id="KW-0472">Membrane</keyword>
<evidence type="ECO:0000256" key="1">
    <source>
        <dbReference type="SAM" id="Phobius"/>
    </source>
</evidence>
<comment type="caution">
    <text evidence="2">The sequence shown here is derived from an EMBL/GenBank/DDBJ whole genome shotgun (WGS) entry which is preliminary data.</text>
</comment>
<proteinExistence type="predicted"/>
<name>A0A1G1W2J5_9BACT</name>
<dbReference type="STRING" id="1802591.A2113_00970"/>
<evidence type="ECO:0000313" key="3">
    <source>
        <dbReference type="Proteomes" id="UP000176299"/>
    </source>
</evidence>
<dbReference type="AlphaFoldDB" id="A0A1G1W2J5"/>
<reference evidence="2 3" key="1">
    <citation type="journal article" date="2016" name="Nat. Commun.">
        <title>Thousands of microbial genomes shed light on interconnected biogeochemical processes in an aquifer system.</title>
        <authorList>
            <person name="Anantharaman K."/>
            <person name="Brown C.T."/>
            <person name="Hug L.A."/>
            <person name="Sharon I."/>
            <person name="Castelle C.J."/>
            <person name="Probst A.J."/>
            <person name="Thomas B.C."/>
            <person name="Singh A."/>
            <person name="Wilkins M.J."/>
            <person name="Karaoz U."/>
            <person name="Brodie E.L."/>
            <person name="Williams K.H."/>
            <person name="Hubbard S.S."/>
            <person name="Banfield J.F."/>
        </authorList>
    </citation>
    <scope>NUCLEOTIDE SEQUENCE [LARGE SCALE GENOMIC DNA]</scope>
</reference>
<sequence>MNKKVLAAILLILFTVILGIVWYFFSSKGVQSPFSKTKESSLEMAVYNKGGRMLVGINSPYFQQVQVEAEDLLVSADSGLFLLVTPETIKRIKEQESCLELIYSQPKTFTSSFNELEVKPDRLLIPLSGEFVGTKNNVVIFIGDRKAYSSGPYVNSRGVSKLKSLLNAAGVKEF</sequence>
<protein>
    <submittedName>
        <fullName evidence="2">Uncharacterized protein</fullName>
    </submittedName>
</protein>
<dbReference type="Proteomes" id="UP000176299">
    <property type="component" value="Unassembled WGS sequence"/>
</dbReference>
<feature type="transmembrane region" description="Helical" evidence="1">
    <location>
        <begin position="6"/>
        <end position="25"/>
    </location>
</feature>
<keyword evidence="1" id="KW-0812">Transmembrane</keyword>
<organism evidence="2 3">
    <name type="scientific">Candidatus Woykebacteria bacterium GWA1_44_8</name>
    <dbReference type="NCBI Taxonomy" id="1802591"/>
    <lineage>
        <taxon>Bacteria</taxon>
        <taxon>Candidatus Woykeibacteriota</taxon>
    </lineage>
</organism>